<reference evidence="1" key="2">
    <citation type="submission" date="2020-11" db="EMBL/GenBank/DDBJ databases">
        <authorList>
            <person name="McCartney M.A."/>
            <person name="Auch B."/>
            <person name="Kono T."/>
            <person name="Mallez S."/>
            <person name="Becker A."/>
            <person name="Gohl D.M."/>
            <person name="Silverstein K.A.T."/>
            <person name="Koren S."/>
            <person name="Bechman K.B."/>
            <person name="Herman A."/>
            <person name="Abrahante J.E."/>
            <person name="Garbe J."/>
        </authorList>
    </citation>
    <scope>NUCLEOTIDE SEQUENCE</scope>
    <source>
        <strain evidence="1">Duluth1</strain>
        <tissue evidence="1">Whole animal</tissue>
    </source>
</reference>
<keyword evidence="2" id="KW-1185">Reference proteome</keyword>
<dbReference type="Proteomes" id="UP000828390">
    <property type="component" value="Unassembled WGS sequence"/>
</dbReference>
<reference evidence="1" key="1">
    <citation type="journal article" date="2019" name="bioRxiv">
        <title>The Genome of the Zebra Mussel, Dreissena polymorpha: A Resource for Invasive Species Research.</title>
        <authorList>
            <person name="McCartney M.A."/>
            <person name="Auch B."/>
            <person name="Kono T."/>
            <person name="Mallez S."/>
            <person name="Zhang Y."/>
            <person name="Obille A."/>
            <person name="Becker A."/>
            <person name="Abrahante J.E."/>
            <person name="Garbe J."/>
            <person name="Badalamenti J.P."/>
            <person name="Herman A."/>
            <person name="Mangelson H."/>
            <person name="Liachko I."/>
            <person name="Sullivan S."/>
            <person name="Sone E.D."/>
            <person name="Koren S."/>
            <person name="Silverstein K.A.T."/>
            <person name="Beckman K.B."/>
            <person name="Gohl D.M."/>
        </authorList>
    </citation>
    <scope>NUCLEOTIDE SEQUENCE</scope>
    <source>
        <strain evidence="1">Duluth1</strain>
        <tissue evidence="1">Whole animal</tissue>
    </source>
</reference>
<protein>
    <submittedName>
        <fullName evidence="1">Uncharacterized protein</fullName>
    </submittedName>
</protein>
<gene>
    <name evidence="1" type="ORF">DPMN_022265</name>
</gene>
<dbReference type="Gene3D" id="3.30.70.1820">
    <property type="entry name" value="L1 transposable element, RRM domain"/>
    <property type="match status" value="1"/>
</dbReference>
<proteinExistence type="predicted"/>
<evidence type="ECO:0000313" key="1">
    <source>
        <dbReference type="EMBL" id="KAH3898068.1"/>
    </source>
</evidence>
<accession>A0A9D4NK25</accession>
<comment type="caution">
    <text evidence="1">The sequence shown here is derived from an EMBL/GenBank/DDBJ whole genome shotgun (WGS) entry which is preliminary data.</text>
</comment>
<sequence>MKSIESANEPYFNELEQYSRRNNIRIESIEDSEQENYTETSETLIEALNSHIPDLNLAKSDIDISHRLGPFQPQKERPIIIKLVSRMRRNQIMKAAKILRSKPKPVYVNDHLMKTHAEVFACVRKKQSDIVKSSSTREGTIVYRDINDQTHKVNAEQYRFWLDLPWPK</sequence>
<organism evidence="1 2">
    <name type="scientific">Dreissena polymorpha</name>
    <name type="common">Zebra mussel</name>
    <name type="synonym">Mytilus polymorpha</name>
    <dbReference type="NCBI Taxonomy" id="45954"/>
    <lineage>
        <taxon>Eukaryota</taxon>
        <taxon>Metazoa</taxon>
        <taxon>Spiralia</taxon>
        <taxon>Lophotrochozoa</taxon>
        <taxon>Mollusca</taxon>
        <taxon>Bivalvia</taxon>
        <taxon>Autobranchia</taxon>
        <taxon>Heteroconchia</taxon>
        <taxon>Euheterodonta</taxon>
        <taxon>Imparidentia</taxon>
        <taxon>Neoheterodontei</taxon>
        <taxon>Myida</taxon>
        <taxon>Dreissenoidea</taxon>
        <taxon>Dreissenidae</taxon>
        <taxon>Dreissena</taxon>
    </lineage>
</organism>
<dbReference type="AlphaFoldDB" id="A0A9D4NK25"/>
<evidence type="ECO:0000313" key="2">
    <source>
        <dbReference type="Proteomes" id="UP000828390"/>
    </source>
</evidence>
<dbReference type="EMBL" id="JAIWYP010000001">
    <property type="protein sequence ID" value="KAH3898068.1"/>
    <property type="molecule type" value="Genomic_DNA"/>
</dbReference>
<name>A0A9D4NK25_DREPO</name>